<dbReference type="STRING" id="13370.A0A448YM85"/>
<keyword evidence="4" id="KW-0028">Amino-acid biosynthesis</keyword>
<dbReference type="HAMAP" id="MF_00063">
    <property type="entry name" value="CysH"/>
    <property type="match status" value="1"/>
</dbReference>
<sequence>MTTSSSSPLISKAQLDHLNKALSDLSPEEIIRWAIISFPDLFQTTAFGLSGLCILDIMSKLELPKGLYKDSFHPIQLVFIDTLYHFPQTLDLVEKVKEKYPEFELTVFRPQNCDTEEDFRKKYGDELWEKDQLKYDFLVKVEPLERAYKTLNIKAVFTGRRRSQGAARSQLPVIDIDETMGVIKINPLVNWSFDDVKSYIEKNHVPYNDLLDLGYKSVGDWHSTVPVKEGEDERSGRWKGQVKTECGMHQTSKYAEFLKKEITTEVTREVTTRATNEVS</sequence>
<keyword evidence="6" id="KW-0560">Oxidoreductase</keyword>
<dbReference type="FunCoup" id="A0A448YM85">
    <property type="interactions" value="654"/>
</dbReference>
<gene>
    <name evidence="14" type="ORF">BRENAR_LOCUS2786</name>
</gene>
<dbReference type="NCBIfam" id="NF002537">
    <property type="entry name" value="PRK02090.1"/>
    <property type="match status" value="1"/>
</dbReference>
<evidence type="ECO:0000259" key="13">
    <source>
        <dbReference type="Pfam" id="PF01507"/>
    </source>
</evidence>
<dbReference type="GO" id="GO:0004604">
    <property type="term" value="F:phosphoadenylyl-sulfate reductase (thioredoxin) activity"/>
    <property type="evidence" value="ECO:0007669"/>
    <property type="project" value="UniProtKB-EC"/>
</dbReference>
<keyword evidence="8" id="KW-0198">Cysteine biosynthesis</keyword>
<comment type="catalytic activity">
    <reaction evidence="9">
        <text>[thioredoxin]-disulfide + sulfite + adenosine 3',5'-bisphosphate + 2 H(+) = [thioredoxin]-dithiol + 3'-phosphoadenylyl sulfate</text>
        <dbReference type="Rhea" id="RHEA:11724"/>
        <dbReference type="Rhea" id="RHEA-COMP:10698"/>
        <dbReference type="Rhea" id="RHEA-COMP:10700"/>
        <dbReference type="ChEBI" id="CHEBI:15378"/>
        <dbReference type="ChEBI" id="CHEBI:17359"/>
        <dbReference type="ChEBI" id="CHEBI:29950"/>
        <dbReference type="ChEBI" id="CHEBI:50058"/>
        <dbReference type="ChEBI" id="CHEBI:58339"/>
        <dbReference type="ChEBI" id="CHEBI:58343"/>
        <dbReference type="EC" id="1.8.4.8"/>
    </reaction>
</comment>
<evidence type="ECO:0000256" key="1">
    <source>
        <dbReference type="ARBA" id="ARBA00004848"/>
    </source>
</evidence>
<dbReference type="Proteomes" id="UP000290900">
    <property type="component" value="Unassembled WGS sequence"/>
</dbReference>
<evidence type="ECO:0000256" key="10">
    <source>
        <dbReference type="ARBA" id="ARBA00078053"/>
    </source>
</evidence>
<dbReference type="GO" id="GO:0005737">
    <property type="term" value="C:cytoplasm"/>
    <property type="evidence" value="ECO:0007669"/>
    <property type="project" value="TreeGrafter"/>
</dbReference>
<evidence type="ECO:0000313" key="14">
    <source>
        <dbReference type="EMBL" id="VEU22054.1"/>
    </source>
</evidence>
<evidence type="ECO:0000256" key="7">
    <source>
        <dbReference type="ARBA" id="ARBA00023167"/>
    </source>
</evidence>
<organism evidence="14 15">
    <name type="scientific">Brettanomyces naardenensis</name>
    <name type="common">Yeast</name>
    <dbReference type="NCBI Taxonomy" id="13370"/>
    <lineage>
        <taxon>Eukaryota</taxon>
        <taxon>Fungi</taxon>
        <taxon>Dikarya</taxon>
        <taxon>Ascomycota</taxon>
        <taxon>Saccharomycotina</taxon>
        <taxon>Pichiomycetes</taxon>
        <taxon>Pichiales</taxon>
        <taxon>Pichiaceae</taxon>
        <taxon>Brettanomyces</taxon>
    </lineage>
</organism>
<comment type="pathway">
    <text evidence="1">Sulfur metabolism; hydrogen sulfide biosynthesis; sulfite from sulfate: step 3/3.</text>
</comment>
<evidence type="ECO:0000256" key="3">
    <source>
        <dbReference type="ARBA" id="ARBA00013096"/>
    </source>
</evidence>
<evidence type="ECO:0000256" key="8">
    <source>
        <dbReference type="ARBA" id="ARBA00023192"/>
    </source>
</evidence>
<dbReference type="FunFam" id="3.40.50.620:FF:000151">
    <property type="entry name" value="Phosphoadenosine phosphosulfate reductase"/>
    <property type="match status" value="1"/>
</dbReference>
<dbReference type="PIRSF" id="PIRSF000857">
    <property type="entry name" value="PAPS_reductase"/>
    <property type="match status" value="1"/>
</dbReference>
<dbReference type="EC" id="1.8.4.8" evidence="3"/>
<dbReference type="GO" id="GO:0019379">
    <property type="term" value="P:sulfate assimilation, phosphoadenylyl sulfate reduction by phosphoadenylyl-sulfate reductase (thioredoxin)"/>
    <property type="evidence" value="ECO:0007669"/>
    <property type="project" value="InterPro"/>
</dbReference>
<protein>
    <recommendedName>
        <fullName evidence="3">phosphoadenylyl-sulfate reductase (thioredoxin)</fullName>
        <ecNumber evidence="3">1.8.4.8</ecNumber>
    </recommendedName>
    <alternativeName>
        <fullName evidence="10">3'-phosphoadenylylsulfate reductase</fullName>
    </alternativeName>
    <alternativeName>
        <fullName evidence="12">PAPS reductase, thioredoxin dependent</fullName>
    </alternativeName>
    <alternativeName>
        <fullName evidence="11">PAdoPS reductase</fullName>
    </alternativeName>
</protein>
<comment type="similarity">
    <text evidence="2">Belongs to the PAPS reductase family. CysH subfamily.</text>
</comment>
<keyword evidence="15" id="KW-1185">Reference proteome</keyword>
<dbReference type="SUPFAM" id="SSF52402">
    <property type="entry name" value="Adenine nucleotide alpha hydrolases-like"/>
    <property type="match status" value="1"/>
</dbReference>
<evidence type="ECO:0000256" key="4">
    <source>
        <dbReference type="ARBA" id="ARBA00022605"/>
    </source>
</evidence>
<evidence type="ECO:0000256" key="12">
    <source>
        <dbReference type="ARBA" id="ARBA00082553"/>
    </source>
</evidence>
<keyword evidence="5" id="KW-0521">NADP</keyword>
<dbReference type="InterPro" id="IPR014729">
    <property type="entry name" value="Rossmann-like_a/b/a_fold"/>
</dbReference>
<reference evidence="14 15" key="1">
    <citation type="submission" date="2018-12" db="EMBL/GenBank/DDBJ databases">
        <authorList>
            <person name="Tiukova I."/>
            <person name="Dainat J."/>
        </authorList>
    </citation>
    <scope>NUCLEOTIDE SEQUENCE [LARGE SCALE GENOMIC DNA]</scope>
</reference>
<evidence type="ECO:0000256" key="2">
    <source>
        <dbReference type="ARBA" id="ARBA00009732"/>
    </source>
</evidence>
<proteinExistence type="inferred from homology"/>
<dbReference type="CDD" id="cd23945">
    <property type="entry name" value="PAPS_reductase"/>
    <property type="match status" value="1"/>
</dbReference>
<dbReference type="GO" id="GO:0019344">
    <property type="term" value="P:cysteine biosynthetic process"/>
    <property type="evidence" value="ECO:0007669"/>
    <property type="project" value="UniProtKB-KW"/>
</dbReference>
<evidence type="ECO:0000256" key="5">
    <source>
        <dbReference type="ARBA" id="ARBA00022857"/>
    </source>
</evidence>
<dbReference type="Gene3D" id="3.40.50.620">
    <property type="entry name" value="HUPs"/>
    <property type="match status" value="1"/>
</dbReference>
<evidence type="ECO:0000256" key="6">
    <source>
        <dbReference type="ARBA" id="ARBA00023002"/>
    </source>
</evidence>
<accession>A0A448YM85</accession>
<dbReference type="InterPro" id="IPR004511">
    <property type="entry name" value="PAPS/APS_Rdtase"/>
</dbReference>
<dbReference type="InterPro" id="IPR002500">
    <property type="entry name" value="PAPS_reduct_dom"/>
</dbReference>
<name>A0A448YM85_BRENA</name>
<feature type="domain" description="Phosphoadenosine phosphosulphate reductase" evidence="13">
    <location>
        <begin position="41"/>
        <end position="226"/>
    </location>
</feature>
<dbReference type="OrthoDB" id="7869097at2759"/>
<dbReference type="PANTHER" id="PTHR46509">
    <property type="entry name" value="PHOSPHOADENOSINE PHOSPHOSULFATE REDUCTASE"/>
    <property type="match status" value="1"/>
</dbReference>
<dbReference type="NCBIfam" id="TIGR02057">
    <property type="entry name" value="PAPS_reductase"/>
    <property type="match status" value="1"/>
</dbReference>
<evidence type="ECO:0000313" key="15">
    <source>
        <dbReference type="Proteomes" id="UP000290900"/>
    </source>
</evidence>
<dbReference type="InterPro" id="IPR011800">
    <property type="entry name" value="PAPS_reductase_CysH"/>
</dbReference>
<evidence type="ECO:0000256" key="9">
    <source>
        <dbReference type="ARBA" id="ARBA00052536"/>
    </source>
</evidence>
<dbReference type="Pfam" id="PF01507">
    <property type="entry name" value="PAPS_reduct"/>
    <property type="match status" value="1"/>
</dbReference>
<keyword evidence="7" id="KW-0486">Methionine biosynthesis</keyword>
<dbReference type="GO" id="GO:0009086">
    <property type="term" value="P:methionine biosynthetic process"/>
    <property type="evidence" value="ECO:0007669"/>
    <property type="project" value="UniProtKB-KW"/>
</dbReference>
<dbReference type="AlphaFoldDB" id="A0A448YM85"/>
<dbReference type="InParanoid" id="A0A448YM85"/>
<dbReference type="PANTHER" id="PTHR46509:SF1">
    <property type="entry name" value="PHOSPHOADENOSINE PHOSPHOSULFATE REDUCTASE"/>
    <property type="match status" value="1"/>
</dbReference>
<dbReference type="NCBIfam" id="TIGR00434">
    <property type="entry name" value="cysH"/>
    <property type="match status" value="1"/>
</dbReference>
<dbReference type="EMBL" id="CAACVR010000017">
    <property type="protein sequence ID" value="VEU22054.1"/>
    <property type="molecule type" value="Genomic_DNA"/>
</dbReference>
<evidence type="ECO:0000256" key="11">
    <source>
        <dbReference type="ARBA" id="ARBA00082472"/>
    </source>
</evidence>